<comment type="caution">
    <text evidence="1">The sequence shown here is derived from an EMBL/GenBank/DDBJ whole genome shotgun (WGS) entry which is preliminary data.</text>
</comment>
<gene>
    <name evidence="1" type="ORF">MES5069_350035</name>
</gene>
<dbReference type="Proteomes" id="UP001153050">
    <property type="component" value="Unassembled WGS sequence"/>
</dbReference>
<reference evidence="1 2" key="1">
    <citation type="submission" date="2022-03" db="EMBL/GenBank/DDBJ databases">
        <authorList>
            <person name="Brunel B."/>
        </authorList>
    </citation>
    <scope>NUCLEOTIDE SEQUENCE [LARGE SCALE GENOMIC DNA]</scope>
    <source>
        <strain evidence="1">STM5069sample</strain>
    </source>
</reference>
<evidence type="ECO:0000313" key="2">
    <source>
        <dbReference type="Proteomes" id="UP001153050"/>
    </source>
</evidence>
<keyword evidence="2" id="KW-1185">Reference proteome</keyword>
<sequence>MSCTRRATRAASKRLAQVLPRRLGPLGEWGIDFQMERKIDNFFVSIFYALERFRSINLLS</sequence>
<name>A0ABN8K0M0_9HYPH</name>
<protein>
    <submittedName>
        <fullName evidence="1">Uncharacterized protein</fullName>
    </submittedName>
</protein>
<evidence type="ECO:0000313" key="1">
    <source>
        <dbReference type="EMBL" id="CAH2402751.1"/>
    </source>
</evidence>
<organism evidence="1 2">
    <name type="scientific">Mesorhizobium escarrei</name>
    <dbReference type="NCBI Taxonomy" id="666018"/>
    <lineage>
        <taxon>Bacteria</taxon>
        <taxon>Pseudomonadati</taxon>
        <taxon>Pseudomonadota</taxon>
        <taxon>Alphaproteobacteria</taxon>
        <taxon>Hyphomicrobiales</taxon>
        <taxon>Phyllobacteriaceae</taxon>
        <taxon>Mesorhizobium</taxon>
    </lineage>
</organism>
<dbReference type="EMBL" id="CAKXZT010000130">
    <property type="protein sequence ID" value="CAH2402751.1"/>
    <property type="molecule type" value="Genomic_DNA"/>
</dbReference>
<accession>A0ABN8K0M0</accession>
<proteinExistence type="predicted"/>